<dbReference type="Gene3D" id="3.40.50.1450">
    <property type="entry name" value="HybD-like"/>
    <property type="match status" value="1"/>
</dbReference>
<sequence>MIAPTLIIGYGNPSRGDDALGPMAVEAIGKLAASRPEWGEVEVVTDFQLQIEFVTDLAGRERIVFIDAAASGIGPFSFAPLLPKQDASFTTHALSPATLLAVYRDFHDEDAPPAFLLGIRGYDFDLGIPLSPQAESNLSAAIGMIEDWLSGSKGPASVENQKK</sequence>
<name>A0A254TI00_9BURK</name>
<organism evidence="1 2">
    <name type="scientific">Noviherbaspirillum denitrificans</name>
    <dbReference type="NCBI Taxonomy" id="1968433"/>
    <lineage>
        <taxon>Bacteria</taxon>
        <taxon>Pseudomonadati</taxon>
        <taxon>Pseudomonadota</taxon>
        <taxon>Betaproteobacteria</taxon>
        <taxon>Burkholderiales</taxon>
        <taxon>Oxalobacteraceae</taxon>
        <taxon>Noviherbaspirillum</taxon>
    </lineage>
</organism>
<evidence type="ECO:0008006" key="3">
    <source>
        <dbReference type="Google" id="ProtNLM"/>
    </source>
</evidence>
<reference evidence="1 2" key="1">
    <citation type="submission" date="2016-02" db="EMBL/GenBank/DDBJ databases">
        <authorList>
            <person name="Wen L."/>
            <person name="He K."/>
            <person name="Yang H."/>
        </authorList>
    </citation>
    <scope>NUCLEOTIDE SEQUENCE [LARGE SCALE GENOMIC DNA]</scope>
    <source>
        <strain evidence="1 2">TSA40</strain>
    </source>
</reference>
<accession>A0A254TI00</accession>
<dbReference type="AlphaFoldDB" id="A0A254TI00"/>
<keyword evidence="2" id="KW-1185">Reference proteome</keyword>
<dbReference type="GO" id="GO:0008047">
    <property type="term" value="F:enzyme activator activity"/>
    <property type="evidence" value="ECO:0007669"/>
    <property type="project" value="InterPro"/>
</dbReference>
<dbReference type="InterPro" id="IPR000671">
    <property type="entry name" value="Peptidase_A31"/>
</dbReference>
<dbReference type="PANTHER" id="PTHR30302:SF5">
    <property type="entry name" value="SLR1876 PROTEIN"/>
    <property type="match status" value="1"/>
</dbReference>
<evidence type="ECO:0000313" key="1">
    <source>
        <dbReference type="EMBL" id="OWW22135.1"/>
    </source>
</evidence>
<dbReference type="GO" id="GO:0004175">
    <property type="term" value="F:endopeptidase activity"/>
    <property type="evidence" value="ECO:0007669"/>
    <property type="project" value="TreeGrafter"/>
</dbReference>
<protein>
    <recommendedName>
        <fullName evidence="3">Hydrogenase maturation protease</fullName>
    </recommendedName>
</protein>
<gene>
    <name evidence="1" type="ORF">AYR66_24195</name>
</gene>
<dbReference type="EMBL" id="LSTO01000001">
    <property type="protein sequence ID" value="OWW22135.1"/>
    <property type="molecule type" value="Genomic_DNA"/>
</dbReference>
<dbReference type="PANTHER" id="PTHR30302">
    <property type="entry name" value="HYDROGENASE 1 MATURATION PROTEASE"/>
    <property type="match status" value="1"/>
</dbReference>
<dbReference type="Proteomes" id="UP000197535">
    <property type="component" value="Unassembled WGS sequence"/>
</dbReference>
<evidence type="ECO:0000313" key="2">
    <source>
        <dbReference type="Proteomes" id="UP000197535"/>
    </source>
</evidence>
<dbReference type="GO" id="GO:0016485">
    <property type="term" value="P:protein processing"/>
    <property type="evidence" value="ECO:0007669"/>
    <property type="project" value="TreeGrafter"/>
</dbReference>
<dbReference type="SUPFAM" id="SSF53163">
    <property type="entry name" value="HybD-like"/>
    <property type="match status" value="1"/>
</dbReference>
<dbReference type="CDD" id="cd06066">
    <property type="entry name" value="H2MP_NAD-link-bidir"/>
    <property type="match status" value="1"/>
</dbReference>
<proteinExistence type="predicted"/>
<dbReference type="InterPro" id="IPR023430">
    <property type="entry name" value="Pept_HybD-like_dom_sf"/>
</dbReference>
<comment type="caution">
    <text evidence="1">The sequence shown here is derived from an EMBL/GenBank/DDBJ whole genome shotgun (WGS) entry which is preliminary data.</text>
</comment>
<dbReference type="RefSeq" id="WP_234814953.1">
    <property type="nucleotide sequence ID" value="NZ_LSTO01000001.1"/>
</dbReference>
<dbReference type="NCBIfam" id="TIGR00072">
    <property type="entry name" value="hydrog_prot"/>
    <property type="match status" value="1"/>
</dbReference>